<organism evidence="1 2">
    <name type="scientific">Salipaludibacillus agaradhaerens</name>
    <name type="common">Bacillus agaradhaerens</name>
    <dbReference type="NCBI Taxonomy" id="76935"/>
    <lineage>
        <taxon>Bacteria</taxon>
        <taxon>Bacillati</taxon>
        <taxon>Bacillota</taxon>
        <taxon>Bacilli</taxon>
        <taxon>Bacillales</taxon>
        <taxon>Bacillaceae</taxon>
    </lineage>
</organism>
<dbReference type="RefSeq" id="WP_078577144.1">
    <property type="nucleotide sequence ID" value="NZ_JABXYM010000001.1"/>
</dbReference>
<name>A0A9Q4B262_SALAG</name>
<comment type="caution">
    <text evidence="1">The sequence shown here is derived from an EMBL/GenBank/DDBJ whole genome shotgun (WGS) entry which is preliminary data.</text>
</comment>
<reference evidence="1" key="1">
    <citation type="submission" date="2020-06" db="EMBL/GenBank/DDBJ databases">
        <title>Insight into the genomes of haloalkaliphilic bacilli from Kenyan soda lakes.</title>
        <authorList>
            <person name="Mwirichia R."/>
            <person name="Villamizar G.C."/>
            <person name="Poehlein A."/>
            <person name="Mugweru J."/>
            <person name="Kipnyargis A."/>
            <person name="Kiplimo D."/>
            <person name="Orwa P."/>
            <person name="Daniel R."/>
        </authorList>
    </citation>
    <scope>NUCLEOTIDE SEQUENCE</scope>
    <source>
        <strain evidence="1">B1096_S55</strain>
    </source>
</reference>
<dbReference type="EMBL" id="JABXYM010000001">
    <property type="protein sequence ID" value="MCR6096821.1"/>
    <property type="molecule type" value="Genomic_DNA"/>
</dbReference>
<protein>
    <submittedName>
        <fullName evidence="1">Uncharacterized protein</fullName>
    </submittedName>
</protein>
<accession>A0A9Q4B262</accession>
<dbReference type="OrthoDB" id="2943074at2"/>
<sequence length="71" mass="8214">MKIKTKAIIAICIFLLIFLGGAVGQSIVSKEMLERQENEEGYEGFILNDVLRNDQRFSPREYIKVIPIKER</sequence>
<dbReference type="AlphaFoldDB" id="A0A9Q4B262"/>
<evidence type="ECO:0000313" key="2">
    <source>
        <dbReference type="Proteomes" id="UP001057753"/>
    </source>
</evidence>
<evidence type="ECO:0000313" key="1">
    <source>
        <dbReference type="EMBL" id="MCR6096821.1"/>
    </source>
</evidence>
<gene>
    <name evidence="1" type="ORF">HXA33_09660</name>
</gene>
<keyword evidence="2" id="KW-1185">Reference proteome</keyword>
<dbReference type="Proteomes" id="UP001057753">
    <property type="component" value="Unassembled WGS sequence"/>
</dbReference>
<proteinExistence type="predicted"/>